<sequence>PPAYPDHILDDYPTTVWIHQGQVQGQLQERQREGQGQGNPGCCQRHCDRGYPLRYGTVRAVPHCSRGPPRRLPACIRARSGIRSLHLDRNRELERRPERLVPVHAPAQGRLVTSRVLRLRPAGPVRFLPTPSPTVRT</sequence>
<feature type="non-terminal residue" evidence="1">
    <location>
        <position position="137"/>
    </location>
</feature>
<dbReference type="AlphaFoldDB" id="A1XWE0"/>
<reference evidence="1" key="1">
    <citation type="submission" date="2006-06" db="EMBL/GenBank/DDBJ databases">
        <title>Molecular characterization of the methanogenic community of an acidic bog and an anaerobic digester treating municipal wastewater sludge.</title>
        <authorList>
            <person name="Steinberg L.M."/>
            <person name="Speers A."/>
            <person name="Regan J.M."/>
        </authorList>
    </citation>
    <scope>NUCLEOTIDE SEQUENCE</scope>
</reference>
<accession>A1XWE0</accession>
<protein>
    <submittedName>
        <fullName evidence="1">Methyl coenzyme M reductase alpha subunit</fullName>
    </submittedName>
</protein>
<dbReference type="EMBL" id="DQ680611">
    <property type="protein sequence ID" value="ABI18574.1"/>
    <property type="molecule type" value="Genomic_DNA"/>
</dbReference>
<organism evidence="1">
    <name type="scientific">uncultured methanogenic archaeon</name>
    <dbReference type="NCBI Taxonomy" id="198240"/>
    <lineage>
        <taxon>Archaea</taxon>
        <taxon>Methanobacteriati</taxon>
        <taxon>Methanobacteriota</taxon>
        <taxon>environmental samples</taxon>
    </lineage>
</organism>
<evidence type="ECO:0000313" key="1">
    <source>
        <dbReference type="EMBL" id="ABI18574.1"/>
    </source>
</evidence>
<proteinExistence type="predicted"/>
<feature type="non-terminal residue" evidence="1">
    <location>
        <position position="1"/>
    </location>
</feature>
<name>A1XWE0_9EURY</name>
<gene>
    <name evidence="1" type="primary">mcrA</name>
</gene>